<dbReference type="Pfam" id="PF10741">
    <property type="entry name" value="T2SSM_b"/>
    <property type="match status" value="1"/>
</dbReference>
<evidence type="ECO:0000313" key="2">
    <source>
        <dbReference type="EMBL" id="MBB6576800.1"/>
    </source>
</evidence>
<organism evidence="2 3">
    <name type="scientific">Comamonas odontotermitis</name>
    <dbReference type="NCBI Taxonomy" id="379895"/>
    <lineage>
        <taxon>Bacteria</taxon>
        <taxon>Pseudomonadati</taxon>
        <taxon>Pseudomonadota</taxon>
        <taxon>Betaproteobacteria</taxon>
        <taxon>Burkholderiales</taxon>
        <taxon>Comamonadaceae</taxon>
        <taxon>Comamonas</taxon>
    </lineage>
</organism>
<dbReference type="Proteomes" id="UP000562492">
    <property type="component" value="Unassembled WGS sequence"/>
</dbReference>
<comment type="caution">
    <text evidence="2">The sequence shown here is derived from an EMBL/GenBank/DDBJ whole genome shotgun (WGS) entry which is preliminary data.</text>
</comment>
<keyword evidence="1" id="KW-0472">Membrane</keyword>
<reference evidence="2 3" key="1">
    <citation type="submission" date="2020-08" db="EMBL/GenBank/DDBJ databases">
        <title>Functional genomics of gut bacteria from endangered species of beetles.</title>
        <authorList>
            <person name="Carlos-Shanley C."/>
        </authorList>
    </citation>
    <scope>NUCLEOTIDE SEQUENCE [LARGE SCALE GENOMIC DNA]</scope>
    <source>
        <strain evidence="2 3">S00124</strain>
    </source>
</reference>
<gene>
    <name evidence="2" type="ORF">HNP33_000848</name>
</gene>
<dbReference type="RefSeq" id="WP_184705614.1">
    <property type="nucleotide sequence ID" value="NZ_JACHKZ010000003.1"/>
</dbReference>
<evidence type="ECO:0000313" key="3">
    <source>
        <dbReference type="Proteomes" id="UP000562492"/>
    </source>
</evidence>
<evidence type="ECO:0000256" key="1">
    <source>
        <dbReference type="SAM" id="Phobius"/>
    </source>
</evidence>
<sequence length="189" mass="21239">MTHFIKPTRKEWLILLGTLVLVLAPLVLLGGYIANKHHWAQSKLSELEPRYARLKGLDMQREEIDQALERALRIRAEYVYPASQDVAQTGNAVQQKLRDLLTQAGLTVVSSQVLQAKEEKGFDRIPLTVRAEGELLAVDSALAVLVEQLPVMLLGDVEVRNQGNLQTMNEKIAPRLTLQLNLSVLRERT</sequence>
<dbReference type="InterPro" id="IPR034756">
    <property type="entry name" value="T2SSM_b"/>
</dbReference>
<keyword evidence="1" id="KW-1133">Transmembrane helix</keyword>
<protein>
    <submittedName>
        <fullName evidence="2">General secretion pathway protein M</fullName>
    </submittedName>
</protein>
<name>A0ABR6RCA9_9BURK</name>
<proteinExistence type="predicted"/>
<keyword evidence="1" id="KW-0812">Transmembrane</keyword>
<feature type="transmembrane region" description="Helical" evidence="1">
    <location>
        <begin position="12"/>
        <end position="34"/>
    </location>
</feature>
<keyword evidence="3" id="KW-1185">Reference proteome</keyword>
<accession>A0ABR6RCA9</accession>
<dbReference type="EMBL" id="JACHKZ010000003">
    <property type="protein sequence ID" value="MBB6576800.1"/>
    <property type="molecule type" value="Genomic_DNA"/>
</dbReference>
<dbReference type="NCBIfam" id="NF040576">
    <property type="entry name" value="T2SS_GspM_XpsM"/>
    <property type="match status" value="1"/>
</dbReference>